<protein>
    <recommendedName>
        <fullName evidence="3">WGR domain-containing protein</fullName>
    </recommendedName>
</protein>
<accession>A0A5M9NX03</accession>
<dbReference type="RefSeq" id="WP_086714903.1">
    <property type="nucleotide sequence ID" value="NZ_AP025494.1"/>
</dbReference>
<dbReference type="Proteomes" id="UP000322521">
    <property type="component" value="Unassembled WGS sequence"/>
</dbReference>
<sequence>MPRSDLDGLDISTIKFKMYHCNDNGSNKLWGYTCLGADTLVVYGAKGQKLNFYRKTHQSELLARNYIDKKVKEKMKKQYQFTQINCFSKNELRFATP</sequence>
<organism evidence="1 2">
    <name type="scientific">Vibrio gigantis</name>
    <dbReference type="NCBI Taxonomy" id="296199"/>
    <lineage>
        <taxon>Bacteria</taxon>
        <taxon>Pseudomonadati</taxon>
        <taxon>Pseudomonadota</taxon>
        <taxon>Gammaproteobacteria</taxon>
        <taxon>Vibrionales</taxon>
        <taxon>Vibrionaceae</taxon>
        <taxon>Vibrio</taxon>
    </lineage>
</organism>
<keyword evidence="2" id="KW-1185">Reference proteome</keyword>
<evidence type="ECO:0008006" key="3">
    <source>
        <dbReference type="Google" id="ProtNLM"/>
    </source>
</evidence>
<gene>
    <name evidence="1" type="ORF">F4W18_13880</name>
</gene>
<proteinExistence type="predicted"/>
<name>A0A5M9NX03_9VIBR</name>
<evidence type="ECO:0000313" key="1">
    <source>
        <dbReference type="EMBL" id="KAA8675703.1"/>
    </source>
</evidence>
<dbReference type="EMBL" id="VXJS01000007">
    <property type="protein sequence ID" value="KAA8675703.1"/>
    <property type="molecule type" value="Genomic_DNA"/>
</dbReference>
<dbReference type="Gene3D" id="2.20.140.10">
    <property type="entry name" value="WGR domain"/>
    <property type="match status" value="1"/>
</dbReference>
<evidence type="ECO:0000313" key="2">
    <source>
        <dbReference type="Proteomes" id="UP000322521"/>
    </source>
</evidence>
<dbReference type="AlphaFoldDB" id="A0A5M9NX03"/>
<comment type="caution">
    <text evidence="1">The sequence shown here is derived from an EMBL/GenBank/DDBJ whole genome shotgun (WGS) entry which is preliminary data.</text>
</comment>
<reference evidence="1 2" key="1">
    <citation type="submission" date="2019-09" db="EMBL/GenBank/DDBJ databases">
        <title>Draft genome sequence of various Type strains from the CCUG.</title>
        <authorList>
            <person name="Pineiro-Iglesias B."/>
            <person name="Tunovic T."/>
            <person name="Unosson C."/>
            <person name="Inganas E."/>
            <person name="Ohlen M."/>
            <person name="Cardew S."/>
            <person name="Jensie-Markopoulos S."/>
            <person name="Salva-Serra F."/>
            <person name="Jaen-Luchoro D."/>
            <person name="Karlsson R."/>
            <person name="Svensson-Stadler L."/>
            <person name="Chun J."/>
            <person name="Moore E."/>
        </authorList>
    </citation>
    <scope>NUCLEOTIDE SEQUENCE [LARGE SCALE GENOMIC DNA]</scope>
    <source>
        <strain evidence="1 2">CCUG 56969T</strain>
    </source>
</reference>